<reference evidence="1 2" key="1">
    <citation type="submission" date="2018-09" db="EMBL/GenBank/DDBJ databases">
        <title>YIM PH 21725 draft genome.</title>
        <authorList>
            <person name="Miao C."/>
        </authorList>
    </citation>
    <scope>NUCLEOTIDE SEQUENCE [LARGE SCALE GENOMIC DNA]</scope>
    <source>
        <strain evidence="2">YIM PH21725</strain>
    </source>
</reference>
<evidence type="ECO:0000313" key="2">
    <source>
        <dbReference type="Proteomes" id="UP000285112"/>
    </source>
</evidence>
<proteinExistence type="predicted"/>
<sequence length="70" mass="7102">MADPTVRIVRGNPDEAEVAALMTVLPALGVGAGRDGVGGSVAGPSSLPGVTVPRPRRPVFVPATSWRVGR</sequence>
<gene>
    <name evidence="1" type="ORF">D5S19_13620</name>
</gene>
<dbReference type="GO" id="GO:0003989">
    <property type="term" value="F:acetyl-CoA carboxylase activity"/>
    <property type="evidence" value="ECO:0007669"/>
    <property type="project" value="InterPro"/>
</dbReference>
<dbReference type="Pfam" id="PF13822">
    <property type="entry name" value="ACC_epsilon"/>
    <property type="match status" value="1"/>
</dbReference>
<evidence type="ECO:0000313" key="1">
    <source>
        <dbReference type="EMBL" id="RJQ85585.1"/>
    </source>
</evidence>
<organism evidence="1 2">
    <name type="scientific">Amycolatopsis panacis</name>
    <dbReference type="NCBI Taxonomy" id="2340917"/>
    <lineage>
        <taxon>Bacteria</taxon>
        <taxon>Bacillati</taxon>
        <taxon>Actinomycetota</taxon>
        <taxon>Actinomycetes</taxon>
        <taxon>Pseudonocardiales</taxon>
        <taxon>Pseudonocardiaceae</taxon>
        <taxon>Amycolatopsis</taxon>
    </lineage>
</organism>
<dbReference type="EMBL" id="QZFV01000077">
    <property type="protein sequence ID" value="RJQ85585.1"/>
    <property type="molecule type" value="Genomic_DNA"/>
</dbReference>
<name>A0A419I4Z3_9PSEU</name>
<keyword evidence="2" id="KW-1185">Reference proteome</keyword>
<protein>
    <submittedName>
        <fullName evidence="1">Acyl-CoA carboxylase subunit epsilon</fullName>
    </submittedName>
</protein>
<dbReference type="InterPro" id="IPR032716">
    <property type="entry name" value="ACC_epsilon"/>
</dbReference>
<dbReference type="RefSeq" id="WP_120023716.1">
    <property type="nucleotide sequence ID" value="NZ_QZFV01000077.1"/>
</dbReference>
<accession>A0A419I4Z3</accession>
<comment type="caution">
    <text evidence="1">The sequence shown here is derived from an EMBL/GenBank/DDBJ whole genome shotgun (WGS) entry which is preliminary data.</text>
</comment>
<dbReference type="GO" id="GO:0004658">
    <property type="term" value="F:propionyl-CoA carboxylase activity"/>
    <property type="evidence" value="ECO:0007669"/>
    <property type="project" value="InterPro"/>
</dbReference>
<dbReference type="AlphaFoldDB" id="A0A419I4Z3"/>
<dbReference type="Proteomes" id="UP000285112">
    <property type="component" value="Unassembled WGS sequence"/>
</dbReference>